<evidence type="ECO:0000313" key="3">
    <source>
        <dbReference type="Proteomes" id="UP000010988"/>
    </source>
</evidence>
<reference evidence="2 3" key="1">
    <citation type="submission" date="2012-12" db="EMBL/GenBank/DDBJ databases">
        <title>Whole genome shotgun sequence of Gordonia aichiensis NBRC 108223.</title>
        <authorList>
            <person name="Isaki-Nakamura S."/>
            <person name="Hosoyama A."/>
            <person name="Tsuchikane K."/>
            <person name="Ando Y."/>
            <person name="Baba S."/>
            <person name="Ohji S."/>
            <person name="Hamada M."/>
            <person name="Tamura T."/>
            <person name="Yamazoe A."/>
            <person name="Yamazaki S."/>
            <person name="Fujita N."/>
        </authorList>
    </citation>
    <scope>NUCLEOTIDE SEQUENCE [LARGE SCALE GENOMIC DNA]</scope>
    <source>
        <strain evidence="2 3">NBRC 108223</strain>
    </source>
</reference>
<dbReference type="eggNOG" id="ENOG5033KPG">
    <property type="taxonomic scope" value="Bacteria"/>
</dbReference>
<feature type="region of interest" description="Disordered" evidence="1">
    <location>
        <begin position="74"/>
        <end position="93"/>
    </location>
</feature>
<evidence type="ECO:0000256" key="1">
    <source>
        <dbReference type="SAM" id="MobiDB-lite"/>
    </source>
</evidence>
<evidence type="ECO:0000313" key="2">
    <source>
        <dbReference type="EMBL" id="GAC50560.1"/>
    </source>
</evidence>
<dbReference type="Pfam" id="PF07371">
    <property type="entry name" value="DUF1490"/>
    <property type="match status" value="1"/>
</dbReference>
<protein>
    <recommendedName>
        <fullName evidence="4">DUF1490 family protein</fullName>
    </recommendedName>
</protein>
<organism evidence="2 3">
    <name type="scientific">Gordonia aichiensis NBRC 108223</name>
    <dbReference type="NCBI Taxonomy" id="1220583"/>
    <lineage>
        <taxon>Bacteria</taxon>
        <taxon>Bacillati</taxon>
        <taxon>Actinomycetota</taxon>
        <taxon>Actinomycetes</taxon>
        <taxon>Mycobacteriales</taxon>
        <taxon>Gordoniaceae</taxon>
        <taxon>Gordonia</taxon>
    </lineage>
</organism>
<gene>
    <name evidence="2" type="ORF">GOACH_26_00270</name>
</gene>
<evidence type="ECO:0008006" key="4">
    <source>
        <dbReference type="Google" id="ProtNLM"/>
    </source>
</evidence>
<proteinExistence type="predicted"/>
<dbReference type="EMBL" id="BANR01000026">
    <property type="protein sequence ID" value="GAC50560.1"/>
    <property type="molecule type" value="Genomic_DNA"/>
</dbReference>
<accession>L7KNY7</accession>
<dbReference type="InterPro" id="IPR009963">
    <property type="entry name" value="DUF1490"/>
</dbReference>
<dbReference type="Proteomes" id="UP000010988">
    <property type="component" value="Unassembled WGS sequence"/>
</dbReference>
<dbReference type="OrthoDB" id="3579065at2"/>
<sequence length="93" mass="9601">MAAHTLLAKAGSAVATGLVGAAAYDLTKKVVARVPFREGAVVATAWGLRGTRKAEEVAENVRLSSADIVAEAKERIGEEATPPGTGDAHDHEH</sequence>
<name>L7KNY7_9ACTN</name>
<comment type="caution">
    <text evidence="2">The sequence shown here is derived from an EMBL/GenBank/DDBJ whole genome shotgun (WGS) entry which is preliminary data.</text>
</comment>
<dbReference type="AlphaFoldDB" id="L7KNY7"/>
<keyword evidence="3" id="KW-1185">Reference proteome</keyword>
<dbReference type="RefSeq" id="WP_005178492.1">
    <property type="nucleotide sequence ID" value="NZ_BANR01000026.1"/>
</dbReference>
<dbReference type="STRING" id="1220583.GOACH_26_00270"/>